<accession>A0A813PYS3</accession>
<keyword evidence="4" id="KW-1185">Reference proteome</keyword>
<sequence>MVFSECQAMGDECNVDGDCCFNLNCLYVRSFSRYYDTKEKNVCWTDAMTNRIARNSEFLSSYYRKYYPQSMLTETERYQRKKLEWDNCRFHEDCGDGYCCYVHFRFRSLPKSFCRPNRGNKSEMCEPKSKYRSSSPQQLTPIKTLSNYYG</sequence>
<evidence type="ECO:0000313" key="2">
    <source>
        <dbReference type="EMBL" id="CAF0758425.1"/>
    </source>
</evidence>
<gene>
    <name evidence="2" type="ORF">GPM918_LOCUS1245</name>
    <name evidence="3" type="ORF">SRO942_LOCUS1245</name>
</gene>
<proteinExistence type="predicted"/>
<feature type="region of interest" description="Disordered" evidence="1">
    <location>
        <begin position="119"/>
        <end position="138"/>
    </location>
</feature>
<dbReference type="Proteomes" id="UP000681722">
    <property type="component" value="Unassembled WGS sequence"/>
</dbReference>
<dbReference type="AlphaFoldDB" id="A0A813PYS3"/>
<name>A0A813PYS3_9BILA</name>
<protein>
    <submittedName>
        <fullName evidence="2">Uncharacterized protein</fullName>
    </submittedName>
</protein>
<dbReference type="Gene3D" id="2.10.80.10">
    <property type="entry name" value="Lipase, subunit A"/>
    <property type="match status" value="1"/>
</dbReference>
<comment type="caution">
    <text evidence="2">The sequence shown here is derived from an EMBL/GenBank/DDBJ whole genome shotgun (WGS) entry which is preliminary data.</text>
</comment>
<dbReference type="OrthoDB" id="10003118at2759"/>
<dbReference type="Proteomes" id="UP000663829">
    <property type="component" value="Unassembled WGS sequence"/>
</dbReference>
<dbReference type="EMBL" id="CAJOBC010000113">
    <property type="protein sequence ID" value="CAF3538975.1"/>
    <property type="molecule type" value="Genomic_DNA"/>
</dbReference>
<organism evidence="2 4">
    <name type="scientific">Didymodactylos carnosus</name>
    <dbReference type="NCBI Taxonomy" id="1234261"/>
    <lineage>
        <taxon>Eukaryota</taxon>
        <taxon>Metazoa</taxon>
        <taxon>Spiralia</taxon>
        <taxon>Gnathifera</taxon>
        <taxon>Rotifera</taxon>
        <taxon>Eurotatoria</taxon>
        <taxon>Bdelloidea</taxon>
        <taxon>Philodinida</taxon>
        <taxon>Philodinidae</taxon>
        <taxon>Didymodactylos</taxon>
    </lineage>
</organism>
<evidence type="ECO:0000256" key="1">
    <source>
        <dbReference type="SAM" id="MobiDB-lite"/>
    </source>
</evidence>
<feature type="compositionally biased region" description="Basic and acidic residues" evidence="1">
    <location>
        <begin position="120"/>
        <end position="129"/>
    </location>
</feature>
<evidence type="ECO:0000313" key="4">
    <source>
        <dbReference type="Proteomes" id="UP000663829"/>
    </source>
</evidence>
<reference evidence="2" key="1">
    <citation type="submission" date="2021-02" db="EMBL/GenBank/DDBJ databases">
        <authorList>
            <person name="Nowell W R."/>
        </authorList>
    </citation>
    <scope>NUCLEOTIDE SEQUENCE</scope>
</reference>
<evidence type="ECO:0000313" key="3">
    <source>
        <dbReference type="EMBL" id="CAF3538975.1"/>
    </source>
</evidence>
<dbReference type="EMBL" id="CAJNOQ010000113">
    <property type="protein sequence ID" value="CAF0758425.1"/>
    <property type="molecule type" value="Genomic_DNA"/>
</dbReference>